<feature type="transmembrane region" description="Helical" evidence="1">
    <location>
        <begin position="153"/>
        <end position="170"/>
    </location>
</feature>
<feature type="transmembrane region" description="Helical" evidence="1">
    <location>
        <begin position="214"/>
        <end position="234"/>
    </location>
</feature>
<dbReference type="Proteomes" id="UP000076088">
    <property type="component" value="Chromosome"/>
</dbReference>
<keyword evidence="1" id="KW-0472">Membrane</keyword>
<gene>
    <name evidence="2" type="ORF">ATM17_25760</name>
</gene>
<feature type="transmembrane region" description="Helical" evidence="1">
    <location>
        <begin position="123"/>
        <end position="141"/>
    </location>
</feature>
<dbReference type="KEGG" id="smaz:LH19_25190"/>
<evidence type="ECO:0000313" key="2">
    <source>
        <dbReference type="EMBL" id="AMU92425.1"/>
    </source>
</evidence>
<reference evidence="3" key="1">
    <citation type="submission" date="2015-11" db="EMBL/GenBank/DDBJ databases">
        <title>Complete genome sequence of a polyethylene-glycol degrader Sphingopyxis macrogoltabida 203N (NBRC 111659).</title>
        <authorList>
            <person name="Yoshiyuki O."/>
            <person name="Shouta N."/>
            <person name="Nagata Y."/>
            <person name="Numata M."/>
            <person name="Tsuchikane K."/>
            <person name="Hosoyama A."/>
            <person name="Yamazoe A."/>
            <person name="Tsuda M."/>
            <person name="Fujita N."/>
            <person name="Kawai F."/>
        </authorList>
    </citation>
    <scope>NUCLEOTIDE SEQUENCE [LARGE SCALE GENOMIC DNA]</scope>
    <source>
        <strain evidence="3">203N</strain>
    </source>
</reference>
<name>A0AAC9AYX2_SPHMC</name>
<protein>
    <submittedName>
        <fullName evidence="2">Uncharacterized protein</fullName>
    </submittedName>
</protein>
<keyword evidence="1" id="KW-1133">Transmembrane helix</keyword>
<feature type="transmembrane region" description="Helical" evidence="1">
    <location>
        <begin position="17"/>
        <end position="36"/>
    </location>
</feature>
<keyword evidence="1" id="KW-0812">Transmembrane</keyword>
<feature type="transmembrane region" description="Helical" evidence="1">
    <location>
        <begin position="85"/>
        <end position="103"/>
    </location>
</feature>
<feature type="transmembrane region" description="Helical" evidence="1">
    <location>
        <begin position="182"/>
        <end position="202"/>
    </location>
</feature>
<dbReference type="EMBL" id="CP013344">
    <property type="protein sequence ID" value="AMU92425.1"/>
    <property type="molecule type" value="Genomic_DNA"/>
</dbReference>
<dbReference type="RefSeq" id="WP_054732572.1">
    <property type="nucleotide sequence ID" value="NZ_CP009429.1"/>
</dbReference>
<evidence type="ECO:0000256" key="1">
    <source>
        <dbReference type="SAM" id="Phobius"/>
    </source>
</evidence>
<feature type="transmembrane region" description="Helical" evidence="1">
    <location>
        <begin position="56"/>
        <end position="76"/>
    </location>
</feature>
<sequence>MIGTRSGFAARHRGDRLFFPAFIAMSWLGVAMGFAPQIAKRFGGTADYPAPAMLEIHVWAFFAWMTILTVQALLIGARRHDLHRWLGLSLLVLVPVMTVSAIAAEIHSQRFYAPRDPDNARFFALPLTSMILFAATATLAFVRRGDAVAHKRLVLLATAVILSAAFGRWWGEAIGMTLGDGFWGLLLGNWAGTIALIAAAAFYDLATRGRVHRVLIRGAAVYALAFAGASAAYLSDWWPAWVRAALGLAAG</sequence>
<proteinExistence type="predicted"/>
<dbReference type="AlphaFoldDB" id="A0AAC9AYX2"/>
<organism evidence="2 3">
    <name type="scientific">Sphingopyxis macrogoltabida</name>
    <name type="common">Sphingomonas macrogoltabidus</name>
    <dbReference type="NCBI Taxonomy" id="33050"/>
    <lineage>
        <taxon>Bacteria</taxon>
        <taxon>Pseudomonadati</taxon>
        <taxon>Pseudomonadota</taxon>
        <taxon>Alphaproteobacteria</taxon>
        <taxon>Sphingomonadales</taxon>
        <taxon>Sphingomonadaceae</taxon>
        <taxon>Sphingopyxis</taxon>
    </lineage>
</organism>
<reference evidence="2 3" key="2">
    <citation type="journal article" date="2016" name="Genome Announc.">
        <title>Complete Genome Sequence of Sphingopyxis macrogoltabida Strain 203N (NBRC 111659), a Polyethylene Glycol Degrader.</title>
        <authorList>
            <person name="Ohtsubo Y."/>
            <person name="Nonoyama S."/>
            <person name="Nagata Y."/>
            <person name="Numata M."/>
            <person name="Tsuchikane K."/>
            <person name="Hosoyama A."/>
            <person name="Yamazoe A."/>
            <person name="Tsuda M."/>
            <person name="Fujita N."/>
            <person name="Kawai F."/>
        </authorList>
    </citation>
    <scope>NUCLEOTIDE SEQUENCE [LARGE SCALE GENOMIC DNA]</scope>
    <source>
        <strain evidence="2 3">203N</strain>
    </source>
</reference>
<evidence type="ECO:0000313" key="3">
    <source>
        <dbReference type="Proteomes" id="UP000076088"/>
    </source>
</evidence>
<keyword evidence="3" id="KW-1185">Reference proteome</keyword>
<accession>A0AAC9AYX2</accession>